<dbReference type="SUPFAM" id="SSF51695">
    <property type="entry name" value="PLC-like phosphodiesterases"/>
    <property type="match status" value="1"/>
</dbReference>
<dbReference type="CDD" id="cd08582">
    <property type="entry name" value="GDPD_like_2"/>
    <property type="match status" value="1"/>
</dbReference>
<evidence type="ECO:0000259" key="1">
    <source>
        <dbReference type="PROSITE" id="PS51704"/>
    </source>
</evidence>
<reference evidence="2 3" key="1">
    <citation type="submission" date="2018-05" db="EMBL/GenBank/DDBJ databases">
        <title>A metagenomic window into the 2 km-deep terrestrial subsurface aquifer revealed taxonomically and functionally diverse microbial community comprising novel uncultured bacterial lineages.</title>
        <authorList>
            <person name="Kadnikov V.V."/>
            <person name="Mardanov A.V."/>
            <person name="Beletsky A.V."/>
            <person name="Banks D."/>
            <person name="Pimenov N.V."/>
            <person name="Frank Y.A."/>
            <person name="Karnachuk O.V."/>
            <person name="Ravin N.V."/>
        </authorList>
    </citation>
    <scope>NUCLEOTIDE SEQUENCE [LARGE SCALE GENOMIC DNA]</scope>
    <source>
        <strain evidence="2">BY</strain>
    </source>
</reference>
<dbReference type="Proteomes" id="UP000262583">
    <property type="component" value="Chromosome"/>
</dbReference>
<dbReference type="AlphaFoldDB" id="A0A2Z4Y405"/>
<evidence type="ECO:0000313" key="2">
    <source>
        <dbReference type="EMBL" id="AXA35719.1"/>
    </source>
</evidence>
<dbReference type="InterPro" id="IPR017946">
    <property type="entry name" value="PLC-like_Pdiesterase_TIM-brl"/>
</dbReference>
<dbReference type="GO" id="GO:0006629">
    <property type="term" value="P:lipid metabolic process"/>
    <property type="evidence" value="ECO:0007669"/>
    <property type="project" value="InterPro"/>
</dbReference>
<dbReference type="InterPro" id="IPR030395">
    <property type="entry name" value="GP_PDE_dom"/>
</dbReference>
<dbReference type="Pfam" id="PF03009">
    <property type="entry name" value="GDPD"/>
    <property type="match status" value="1"/>
</dbReference>
<protein>
    <submittedName>
        <fullName evidence="2">Glycerophosphoryl diester phosphodiesterase</fullName>
    </submittedName>
</protein>
<dbReference type="PANTHER" id="PTHR46211:SF1">
    <property type="entry name" value="GLYCEROPHOSPHODIESTER PHOSPHODIESTERASE, CYTOPLASMIC"/>
    <property type="match status" value="1"/>
</dbReference>
<proteinExistence type="predicted"/>
<dbReference type="PANTHER" id="PTHR46211">
    <property type="entry name" value="GLYCEROPHOSPHORYL DIESTER PHOSPHODIESTERASE"/>
    <property type="match status" value="1"/>
</dbReference>
<dbReference type="KEGG" id="schv:BRCON_0942"/>
<dbReference type="EMBL" id="CP030759">
    <property type="protein sequence ID" value="AXA35719.1"/>
    <property type="molecule type" value="Genomic_DNA"/>
</dbReference>
<dbReference type="Gene3D" id="3.20.20.190">
    <property type="entry name" value="Phosphatidylinositol (PI) phosphodiesterase"/>
    <property type="match status" value="1"/>
</dbReference>
<sequence>MYKSMQLLIGCVTAVVIFSVTAWGKGSEMMIIAHRGASRECPENTLAAVKRAWEIGADAVEIDVHLSADRKLVVIHDSTTSRTTGRDYVVSETLSSVLCSLDAGAWKGASFRGEKVPLLEEVLATVPKGKTLFVEIKSSPETVGVLKKVLERSKAASQVVLISFDLKVIEAASRELPNIRRYWLRGTLKDEATSAPLPHPATWISMAKAAGAHGLDLHHAGMTADFVKAVREAGMELYVWTVNDPEIAKQMHALQCDGLTTDDPRAMLKLFGRAPKTVEERQR</sequence>
<dbReference type="GO" id="GO:0008081">
    <property type="term" value="F:phosphoric diester hydrolase activity"/>
    <property type="evidence" value="ECO:0007669"/>
    <property type="project" value="InterPro"/>
</dbReference>
<feature type="domain" description="GP-PDE" evidence="1">
    <location>
        <begin position="29"/>
        <end position="271"/>
    </location>
</feature>
<organism evidence="2 3">
    <name type="scientific">Sumerlaea chitinivorans</name>
    <dbReference type="NCBI Taxonomy" id="2250252"/>
    <lineage>
        <taxon>Bacteria</taxon>
        <taxon>Candidatus Sumerlaeota</taxon>
        <taxon>Candidatus Sumerlaeia</taxon>
        <taxon>Candidatus Sumerlaeales</taxon>
        <taxon>Candidatus Sumerlaeaceae</taxon>
        <taxon>Candidatus Sumerlaea</taxon>
    </lineage>
</organism>
<dbReference type="PROSITE" id="PS51704">
    <property type="entry name" value="GP_PDE"/>
    <property type="match status" value="1"/>
</dbReference>
<accession>A0A2Z4Y405</accession>
<name>A0A2Z4Y405_SUMC1</name>
<gene>
    <name evidence="2" type="ORF">BRCON_0942</name>
</gene>
<evidence type="ECO:0000313" key="3">
    <source>
        <dbReference type="Proteomes" id="UP000262583"/>
    </source>
</evidence>